<evidence type="ECO:0000256" key="1">
    <source>
        <dbReference type="SAM" id="MobiDB-lite"/>
    </source>
</evidence>
<feature type="compositionally biased region" description="Gly residues" evidence="1">
    <location>
        <begin position="83"/>
        <end position="93"/>
    </location>
</feature>
<dbReference type="EMBL" id="JASCZI010211849">
    <property type="protein sequence ID" value="MED6197111.1"/>
    <property type="molecule type" value="Genomic_DNA"/>
</dbReference>
<evidence type="ECO:0000313" key="2">
    <source>
        <dbReference type="EMBL" id="MED6197111.1"/>
    </source>
</evidence>
<gene>
    <name evidence="2" type="ORF">PIB30_053644</name>
</gene>
<name>A0ABU6XIU2_9FABA</name>
<accession>A0ABU6XIU2</accession>
<protein>
    <submittedName>
        <fullName evidence="2">Uncharacterized protein</fullName>
    </submittedName>
</protein>
<dbReference type="Proteomes" id="UP001341840">
    <property type="component" value="Unassembled WGS sequence"/>
</dbReference>
<reference evidence="2 3" key="1">
    <citation type="journal article" date="2023" name="Plants (Basel)">
        <title>Bridging the Gap: Combining Genomics and Transcriptomics Approaches to Understand Stylosanthes scabra, an Orphan Legume from the Brazilian Caatinga.</title>
        <authorList>
            <person name="Ferreira-Neto J.R.C."/>
            <person name="da Silva M.D."/>
            <person name="Binneck E."/>
            <person name="de Melo N.F."/>
            <person name="da Silva R.H."/>
            <person name="de Melo A.L.T.M."/>
            <person name="Pandolfi V."/>
            <person name="Bustamante F.O."/>
            <person name="Brasileiro-Vidal A.C."/>
            <person name="Benko-Iseppon A.M."/>
        </authorList>
    </citation>
    <scope>NUCLEOTIDE SEQUENCE [LARGE SCALE GENOMIC DNA]</scope>
    <source>
        <tissue evidence="2">Leaves</tissue>
    </source>
</reference>
<comment type="caution">
    <text evidence="2">The sequence shown here is derived from an EMBL/GenBank/DDBJ whole genome shotgun (WGS) entry which is preliminary data.</text>
</comment>
<organism evidence="2 3">
    <name type="scientific">Stylosanthes scabra</name>
    <dbReference type="NCBI Taxonomy" id="79078"/>
    <lineage>
        <taxon>Eukaryota</taxon>
        <taxon>Viridiplantae</taxon>
        <taxon>Streptophyta</taxon>
        <taxon>Embryophyta</taxon>
        <taxon>Tracheophyta</taxon>
        <taxon>Spermatophyta</taxon>
        <taxon>Magnoliopsida</taxon>
        <taxon>eudicotyledons</taxon>
        <taxon>Gunneridae</taxon>
        <taxon>Pentapetalae</taxon>
        <taxon>rosids</taxon>
        <taxon>fabids</taxon>
        <taxon>Fabales</taxon>
        <taxon>Fabaceae</taxon>
        <taxon>Papilionoideae</taxon>
        <taxon>50 kb inversion clade</taxon>
        <taxon>dalbergioids sensu lato</taxon>
        <taxon>Dalbergieae</taxon>
        <taxon>Pterocarpus clade</taxon>
        <taxon>Stylosanthes</taxon>
    </lineage>
</organism>
<proteinExistence type="predicted"/>
<feature type="region of interest" description="Disordered" evidence="1">
    <location>
        <begin position="75"/>
        <end position="123"/>
    </location>
</feature>
<evidence type="ECO:0000313" key="3">
    <source>
        <dbReference type="Proteomes" id="UP001341840"/>
    </source>
</evidence>
<sequence>MNISKLWGKPVMMDELTDYYLSYTCASILVDSYECEFIHEWVVLDDGERKFEVYVKEIGREMYNAQAHPGIWNEDSTCKEAESGGGGGAGGGRSEVVPESSMARDGEMGVEVETSGDRSNNYDGGNYWDPLVKDLVIKSSLEKESIRLDAAAEVERTLLGEEMFNELKSLERVRRRAKVSHNMVFEDDAILLGVGPRREEAHSAPDLLELEFGPVADIGPVPNEGESDDSGVGLIDVDDGFTDGPRMEDSPCGSNDSFPFPPGYGPCCNGHIHRDMILHSSNPNLSILHSFRLLARPLGRRLALDKGAVGRVLRYQGVSLFSHESGVLEREKVGGSGKGEMVKD</sequence>
<keyword evidence="3" id="KW-1185">Reference proteome</keyword>